<sequence length="88" mass="10097">MLESKHRFRHQSLQDSKSIQALLEAVSKGIERGELRFSDKDGEIIMHPKGLLELKLSASEEDSRHRLDIRISWSADDRLNVGDTLKVE</sequence>
<dbReference type="RefSeq" id="WP_036192184.1">
    <property type="nucleotide sequence ID" value="NZ_JMQN01000059.1"/>
</dbReference>
<keyword evidence="2" id="KW-1185">Reference proteome</keyword>
<dbReference type="OrthoDB" id="5422838at2"/>
<reference evidence="1 2" key="1">
    <citation type="submission" date="2014-04" db="EMBL/GenBank/DDBJ databases">
        <title>Marinobacterium kochiensis sp. nov., isolated from sediment sample collected from Kochi backwaters in Kerala, India.</title>
        <authorList>
            <person name="Singh A."/>
            <person name="Pinnaka A.K."/>
        </authorList>
    </citation>
    <scope>NUCLEOTIDE SEQUENCE [LARGE SCALE GENOMIC DNA]</scope>
    <source>
        <strain evidence="1 2">AK27</strain>
    </source>
</reference>
<name>A0A081FTI2_9GAMM</name>
<protein>
    <recommendedName>
        <fullName evidence="3">Amphi-Trp domain-containing protein</fullName>
    </recommendedName>
</protein>
<evidence type="ECO:0008006" key="3">
    <source>
        <dbReference type="Google" id="ProtNLM"/>
    </source>
</evidence>
<evidence type="ECO:0000313" key="1">
    <source>
        <dbReference type="EMBL" id="KEA61837.1"/>
    </source>
</evidence>
<dbReference type="InterPro" id="IPR027598">
    <property type="entry name" value="Amphi-Trp_dom"/>
</dbReference>
<organism evidence="1 2">
    <name type="scientific">Marinobacterium lacunae</name>
    <dbReference type="NCBI Taxonomy" id="1232683"/>
    <lineage>
        <taxon>Bacteria</taxon>
        <taxon>Pseudomonadati</taxon>
        <taxon>Pseudomonadota</taxon>
        <taxon>Gammaproteobacteria</taxon>
        <taxon>Oceanospirillales</taxon>
        <taxon>Oceanospirillaceae</taxon>
        <taxon>Marinobacterium</taxon>
    </lineage>
</organism>
<gene>
    <name evidence="1" type="ORF">ADIMK_3984</name>
</gene>
<proteinExistence type="predicted"/>
<dbReference type="eggNOG" id="ENOG5033DZF">
    <property type="taxonomic scope" value="Bacteria"/>
</dbReference>
<evidence type="ECO:0000313" key="2">
    <source>
        <dbReference type="Proteomes" id="UP000028252"/>
    </source>
</evidence>
<dbReference type="PATRIC" id="fig|1232683.4.peg.3920"/>
<dbReference type="EMBL" id="JMQN01000059">
    <property type="protein sequence ID" value="KEA61837.1"/>
    <property type="molecule type" value="Genomic_DNA"/>
</dbReference>
<dbReference type="STRING" id="1232683.ADIMK_3984"/>
<dbReference type="NCBIfam" id="TIGR04354">
    <property type="entry name" value="amphi-Trp"/>
    <property type="match status" value="1"/>
</dbReference>
<dbReference type="AlphaFoldDB" id="A0A081FTI2"/>
<accession>A0A081FTI2</accession>
<comment type="caution">
    <text evidence="1">The sequence shown here is derived from an EMBL/GenBank/DDBJ whole genome shotgun (WGS) entry which is preliminary data.</text>
</comment>
<dbReference type="Proteomes" id="UP000028252">
    <property type="component" value="Unassembled WGS sequence"/>
</dbReference>